<feature type="domain" description="Integrase catalytic" evidence="5">
    <location>
        <begin position="1102"/>
        <end position="1201"/>
    </location>
</feature>
<accession>A0ABQ5G6C9</accession>
<dbReference type="InterPro" id="IPR012337">
    <property type="entry name" value="RNaseH-like_sf"/>
</dbReference>
<dbReference type="InterPro" id="IPR001584">
    <property type="entry name" value="Integrase_cat-core"/>
</dbReference>
<proteinExistence type="predicted"/>
<dbReference type="PANTHER" id="PTHR42648">
    <property type="entry name" value="TRANSPOSASE, PUTATIVE-RELATED"/>
    <property type="match status" value="1"/>
</dbReference>
<keyword evidence="3" id="KW-0175">Coiled coil</keyword>
<feature type="compositionally biased region" description="Polar residues" evidence="4">
    <location>
        <begin position="770"/>
        <end position="790"/>
    </location>
</feature>
<dbReference type="Gene3D" id="3.30.420.10">
    <property type="entry name" value="Ribonuclease H-like superfamily/Ribonuclease H"/>
    <property type="match status" value="1"/>
</dbReference>
<keyword evidence="1" id="KW-0479">Metal-binding</keyword>
<keyword evidence="2" id="KW-0378">Hydrolase</keyword>
<evidence type="ECO:0000313" key="6">
    <source>
        <dbReference type="EMBL" id="GJT71203.1"/>
    </source>
</evidence>
<dbReference type="InterPro" id="IPR013103">
    <property type="entry name" value="RVT_2"/>
</dbReference>
<feature type="compositionally biased region" description="Polar residues" evidence="4">
    <location>
        <begin position="1327"/>
        <end position="1339"/>
    </location>
</feature>
<dbReference type="PANTHER" id="PTHR42648:SF32">
    <property type="entry name" value="RIBONUCLEASE H-LIKE DOMAIN, GAG-PRE-INTEGRASE DOMAIN PROTEIN-RELATED"/>
    <property type="match status" value="1"/>
</dbReference>
<evidence type="ECO:0000256" key="4">
    <source>
        <dbReference type="SAM" id="MobiDB-lite"/>
    </source>
</evidence>
<gene>
    <name evidence="6" type="ORF">Tco_1030489</name>
</gene>
<feature type="region of interest" description="Disordered" evidence="4">
    <location>
        <begin position="757"/>
        <end position="833"/>
    </location>
</feature>
<name>A0ABQ5G6C9_9ASTR</name>
<evidence type="ECO:0000313" key="7">
    <source>
        <dbReference type="Proteomes" id="UP001151760"/>
    </source>
</evidence>
<dbReference type="EMBL" id="BQNB010018148">
    <property type="protein sequence ID" value="GJT71203.1"/>
    <property type="molecule type" value="Genomic_DNA"/>
</dbReference>
<feature type="coiled-coil region" evidence="3">
    <location>
        <begin position="607"/>
        <end position="641"/>
    </location>
</feature>
<evidence type="ECO:0000259" key="5">
    <source>
        <dbReference type="PROSITE" id="PS50994"/>
    </source>
</evidence>
<comment type="caution">
    <text evidence="6">The sequence shown here is derived from an EMBL/GenBank/DDBJ whole genome shotgun (WGS) entry which is preliminary data.</text>
</comment>
<dbReference type="Pfam" id="PF07727">
    <property type="entry name" value="RVT_2"/>
    <property type="match status" value="1"/>
</dbReference>
<dbReference type="InterPro" id="IPR025724">
    <property type="entry name" value="GAG-pre-integrase_dom"/>
</dbReference>
<organism evidence="6 7">
    <name type="scientific">Tanacetum coccineum</name>
    <dbReference type="NCBI Taxonomy" id="301880"/>
    <lineage>
        <taxon>Eukaryota</taxon>
        <taxon>Viridiplantae</taxon>
        <taxon>Streptophyta</taxon>
        <taxon>Embryophyta</taxon>
        <taxon>Tracheophyta</taxon>
        <taxon>Spermatophyta</taxon>
        <taxon>Magnoliopsida</taxon>
        <taxon>eudicotyledons</taxon>
        <taxon>Gunneridae</taxon>
        <taxon>Pentapetalae</taxon>
        <taxon>asterids</taxon>
        <taxon>campanulids</taxon>
        <taxon>Asterales</taxon>
        <taxon>Asteraceae</taxon>
        <taxon>Asteroideae</taxon>
        <taxon>Anthemideae</taxon>
        <taxon>Anthemidinae</taxon>
        <taxon>Tanacetum</taxon>
    </lineage>
</organism>
<dbReference type="Pfam" id="PF13976">
    <property type="entry name" value="gag_pre-integrs"/>
    <property type="match status" value="1"/>
</dbReference>
<dbReference type="InterPro" id="IPR039537">
    <property type="entry name" value="Retrotran_Ty1/copia-like"/>
</dbReference>
<dbReference type="SUPFAM" id="SSF53098">
    <property type="entry name" value="Ribonuclease H-like"/>
    <property type="match status" value="1"/>
</dbReference>
<sequence>MSSNSDDIQAAGSDTRPPMLGLPKAIYKLINHNIEAKAIWDNVKMLLAGSELTKEDRESQLYDEFERVKMLHGENINEYYVRFHKLVNDMRNIRMTMPNIQLNSKFCSTTQSSQVQSHQYPPSSTPPQSLHVQSLQYPQFAEKSQLDSGYTQTDEILDTLTKQDGRVVVQNVQGRHNQNQRNLLGEMVQQAMGENIIKLGMLTQDKMLLMQAQENGAVLDEEELLFLAGEQTKTFDVDVDNQPVRDLALNKDNIFQADECDAFDSDVDDEPTAQSIFMANLSSTGLANLQASPSNASILSEAHDLKNAIDTSNSNVIPYEQYLTVNDVSVVPSCAYYVSNDAYVLHDNDAYAPHDPLVTELAIYKEQVAIYEQRAKFKLTKREQRMDDQMRILIQDHAETAIGVQNPFYLRKAKLAQPTLYDGDEILKMHHVSISVTSSKEDLELAELTRQKMNEKMNDPVCVQKRVKIIPPNYSKENFIATFTPQTQLTPEQVFWSKYLLKKRAEDLKANASPLPVLPPATVYPPNTPVHLVPRMLPTTSQVNIEVRAMKAVFENMEAEVDQNAIDKKCGEIEQNVENFKSKPSKDVPEFDAFFEIDNRVAQIQSYKNTIQTVTALQERLEKFKAENKKVKRHYQELFDSIKITRVKTIKKTTSLQTKIENLKTQLKGKMPCVTSNVTTPKVYVFEKYAIDVEQIPPRQRNNREVHHAYLNCLRDTLDTLHEIVEEARSKRPYDNSLDYACVYTKQSQQVIFVDPLETSGNNRPKHVKQQTAQKSNASILHSTGVSNATKARRSQPKSKTTHDKTLPANSVPDKKVEDHHRNNKSKLSKTNHVDSSKVFATLGYHWKPTGRIFPLGEQCPLTRNTKPKVMHVKQWKPTGRLIPLGGQCPLVRSTTLNSSTMLADPQANNTLVVQIVLWYLDPGCSKHMTGDCSQLRNFVKKFQDSAFRKHTCFMRDLDGVNLIKGIHGMNLYTISVEDIMRSSPICLLSKASKNKSWLWHHHLNHLNFGTINDLARKDLVRGLPRLKFEKDHLCSACQLGKSKKATHQPKTINTIMEVLHTLHMDLCGPLRAQSINGKKYILVIVDDYSRFTWVKFLRLKDETLEFIIKLLKQLQIDLTAYHESLDITYEKTVPRNPQQNGIVERRNHSLVESARTMLIFFKALMFLWAEAVATACYTQNRSLIHTLHNKTSYELVHDKKPDLSFLRVFGALYYPTNDSEDLGKLKAKVNIGQTDPIHSSPGPVPNLLMHGPTNSGLVPNPPLAAPYVPPTNKELEILFQLMFDDYFEPHTVDRPVPPAPTAQVPVNPTGLSVSISVDQDAPLGNHSPSASDNQSSSVHHGVTADHSFEVNPFVPADHEPFFNVFALDPSSEASSSGEITIKVKLDEYGDVLKYKAQLVAKGYRQEEGINFEESFTSDARLEANRIFIANAANKNMTVYQMDVKMAFLNGELKEEVYASQPEGFVDPDHRITSIV</sequence>
<reference evidence="6" key="2">
    <citation type="submission" date="2022-01" db="EMBL/GenBank/DDBJ databases">
        <authorList>
            <person name="Yamashiro T."/>
            <person name="Shiraishi A."/>
            <person name="Satake H."/>
            <person name="Nakayama K."/>
        </authorList>
    </citation>
    <scope>NUCLEOTIDE SEQUENCE</scope>
</reference>
<dbReference type="Proteomes" id="UP001151760">
    <property type="component" value="Unassembled WGS sequence"/>
</dbReference>
<keyword evidence="7" id="KW-1185">Reference proteome</keyword>
<dbReference type="InterPro" id="IPR036397">
    <property type="entry name" value="RNaseH_sf"/>
</dbReference>
<protein>
    <submittedName>
        <fullName evidence="6">Retrovirus-related pol polyprotein from transposon TNT 1-94</fullName>
    </submittedName>
</protein>
<evidence type="ECO:0000256" key="3">
    <source>
        <dbReference type="SAM" id="Coils"/>
    </source>
</evidence>
<evidence type="ECO:0000256" key="2">
    <source>
        <dbReference type="ARBA" id="ARBA00022801"/>
    </source>
</evidence>
<reference evidence="6" key="1">
    <citation type="journal article" date="2022" name="Int. J. Mol. Sci.">
        <title>Draft Genome of Tanacetum Coccineum: Genomic Comparison of Closely Related Tanacetum-Family Plants.</title>
        <authorList>
            <person name="Yamashiro T."/>
            <person name="Shiraishi A."/>
            <person name="Nakayama K."/>
            <person name="Satake H."/>
        </authorList>
    </citation>
    <scope>NUCLEOTIDE SEQUENCE</scope>
</reference>
<feature type="region of interest" description="Disordered" evidence="4">
    <location>
        <begin position="1314"/>
        <end position="1342"/>
    </location>
</feature>
<evidence type="ECO:0000256" key="1">
    <source>
        <dbReference type="ARBA" id="ARBA00022723"/>
    </source>
</evidence>
<dbReference type="PROSITE" id="PS50994">
    <property type="entry name" value="INTEGRASE"/>
    <property type="match status" value="1"/>
</dbReference>